<evidence type="ECO:0000256" key="2">
    <source>
        <dbReference type="ARBA" id="ARBA00022679"/>
    </source>
</evidence>
<accession>A0ABC8TI84</accession>
<keyword evidence="4" id="KW-1185">Reference proteome</keyword>
<keyword evidence="2" id="KW-0808">Transferase</keyword>
<comment type="caution">
    <text evidence="3">The sequence shown here is derived from an EMBL/GenBank/DDBJ whole genome shotgun (WGS) entry which is preliminary data.</text>
</comment>
<sequence>MQCLSALVDENKTEHLLRNKAQTQLINPRSSNATESFKKSPLNPIGVETGRMEAAIESDENGIKAPDSVGGKYRGHHISTELEEGTKERRYMTHTGWNSTLESIFEGVPMICWPYFADQQVNSRFVGEVWNLGVDMNDTCDRVIVEKMINDLMEVRRDEFKRSADEKAKLAKRAVSEGGSSYYNLDCLIEDIRLMNGGGVTHS</sequence>
<evidence type="ECO:0000313" key="3">
    <source>
        <dbReference type="EMBL" id="CAK9167817.1"/>
    </source>
</evidence>
<dbReference type="GO" id="GO:0016740">
    <property type="term" value="F:transferase activity"/>
    <property type="evidence" value="ECO:0007669"/>
    <property type="project" value="UniProtKB-KW"/>
</dbReference>
<dbReference type="SUPFAM" id="SSF53756">
    <property type="entry name" value="UDP-Glycosyltransferase/glycogen phosphorylase"/>
    <property type="match status" value="1"/>
</dbReference>
<reference evidence="3 4" key="1">
    <citation type="submission" date="2024-02" db="EMBL/GenBank/DDBJ databases">
        <authorList>
            <person name="Vignale AGUSTIN F."/>
            <person name="Sosa J E."/>
            <person name="Modenutti C."/>
        </authorList>
    </citation>
    <scope>NUCLEOTIDE SEQUENCE [LARGE SCALE GENOMIC DNA]</scope>
</reference>
<dbReference type="AlphaFoldDB" id="A0ABC8TI84"/>
<dbReference type="Proteomes" id="UP001642360">
    <property type="component" value="Unassembled WGS sequence"/>
</dbReference>
<comment type="similarity">
    <text evidence="1">Belongs to the UDP-glycosyltransferase family.</text>
</comment>
<dbReference type="EMBL" id="CAUOFW020004946">
    <property type="protein sequence ID" value="CAK9167817.1"/>
    <property type="molecule type" value="Genomic_DNA"/>
</dbReference>
<dbReference type="Pfam" id="PF00201">
    <property type="entry name" value="UDPGT"/>
    <property type="match status" value="1"/>
</dbReference>
<evidence type="ECO:0000313" key="4">
    <source>
        <dbReference type="Proteomes" id="UP001642360"/>
    </source>
</evidence>
<proteinExistence type="inferred from homology"/>
<gene>
    <name evidence="3" type="ORF">ILEXP_LOCUS37135</name>
</gene>
<dbReference type="PANTHER" id="PTHR11926:SF1392">
    <property type="entry name" value="GLYCOSYLTRANSFERASE"/>
    <property type="match status" value="1"/>
</dbReference>
<protein>
    <submittedName>
        <fullName evidence="3">Uncharacterized protein</fullName>
    </submittedName>
</protein>
<dbReference type="Gene3D" id="3.40.50.2000">
    <property type="entry name" value="Glycogen Phosphorylase B"/>
    <property type="match status" value="2"/>
</dbReference>
<name>A0ABC8TI84_9AQUA</name>
<evidence type="ECO:0000256" key="1">
    <source>
        <dbReference type="ARBA" id="ARBA00009995"/>
    </source>
</evidence>
<dbReference type="InterPro" id="IPR002213">
    <property type="entry name" value="UDP_glucos_trans"/>
</dbReference>
<dbReference type="PANTHER" id="PTHR11926">
    <property type="entry name" value="GLUCOSYL/GLUCURONOSYL TRANSFERASES"/>
    <property type="match status" value="1"/>
</dbReference>
<organism evidence="3 4">
    <name type="scientific">Ilex paraguariensis</name>
    <name type="common">yerba mate</name>
    <dbReference type="NCBI Taxonomy" id="185542"/>
    <lineage>
        <taxon>Eukaryota</taxon>
        <taxon>Viridiplantae</taxon>
        <taxon>Streptophyta</taxon>
        <taxon>Embryophyta</taxon>
        <taxon>Tracheophyta</taxon>
        <taxon>Spermatophyta</taxon>
        <taxon>Magnoliopsida</taxon>
        <taxon>eudicotyledons</taxon>
        <taxon>Gunneridae</taxon>
        <taxon>Pentapetalae</taxon>
        <taxon>asterids</taxon>
        <taxon>campanulids</taxon>
        <taxon>Aquifoliales</taxon>
        <taxon>Aquifoliaceae</taxon>
        <taxon>Ilex</taxon>
    </lineage>
</organism>